<gene>
    <name evidence="1" type="ORF">IAD06_08730</name>
</gene>
<name>A0A9D1GFC3_9BACT</name>
<comment type="caution">
    <text evidence="1">The sequence shown here is derived from an EMBL/GenBank/DDBJ whole genome shotgun (WGS) entry which is preliminary data.</text>
</comment>
<evidence type="ECO:0000313" key="1">
    <source>
        <dbReference type="EMBL" id="HIT40100.1"/>
    </source>
</evidence>
<dbReference type="EMBL" id="DVKT01000064">
    <property type="protein sequence ID" value="HIT40100.1"/>
    <property type="molecule type" value="Genomic_DNA"/>
</dbReference>
<dbReference type="AlphaFoldDB" id="A0A9D1GFC3"/>
<organism evidence="1 2">
    <name type="scientific">Candidatus Caccoplasma intestinavium</name>
    <dbReference type="NCBI Taxonomy" id="2840716"/>
    <lineage>
        <taxon>Bacteria</taxon>
        <taxon>Pseudomonadati</taxon>
        <taxon>Bacteroidota</taxon>
        <taxon>Bacteroidia</taxon>
        <taxon>Bacteroidales</taxon>
        <taxon>Bacteroidaceae</taxon>
        <taxon>Bacteroidaceae incertae sedis</taxon>
        <taxon>Candidatus Caccoplasma</taxon>
    </lineage>
</organism>
<sequence>MEHLPIIIVHCGNSFYLEPILRQNRYFNPDNRICLISDKSTSRIAHAEHFLIDDYMSSAKEFQKIYRHYSVNTVAFELFCFQRWFCVLDFIKEQKMEHFVCIDSDYLLYESIDNIMRPYLSYDMTLLGTSGAMCALFSRESLQRFCDFCTQLYTEEKYLTLIQEMYEEIKNVKKIGAISDMTAVELYRRYVSDNVVDIAVPRHKLCMDLRLWSPIGFETESRTDLMGRAPKKIYWRNNRPYGKFLTPTPEADSEGLVRFGGLHLQGGSKRMLPRLLLNKKGELRYNRWTIIRWYLRPAVFTQVFCKALRWYLTPSVIRHRIFGKKKR</sequence>
<reference evidence="1" key="2">
    <citation type="journal article" date="2021" name="PeerJ">
        <title>Extensive microbial diversity within the chicken gut microbiome revealed by metagenomics and culture.</title>
        <authorList>
            <person name="Gilroy R."/>
            <person name="Ravi A."/>
            <person name="Getino M."/>
            <person name="Pursley I."/>
            <person name="Horton D.L."/>
            <person name="Alikhan N.F."/>
            <person name="Baker D."/>
            <person name="Gharbi K."/>
            <person name="Hall N."/>
            <person name="Watson M."/>
            <person name="Adriaenssens E.M."/>
            <person name="Foster-Nyarko E."/>
            <person name="Jarju S."/>
            <person name="Secka A."/>
            <person name="Antonio M."/>
            <person name="Oren A."/>
            <person name="Chaudhuri R.R."/>
            <person name="La Ragione R."/>
            <person name="Hildebrand F."/>
            <person name="Pallen M.J."/>
        </authorList>
    </citation>
    <scope>NUCLEOTIDE SEQUENCE</scope>
    <source>
        <strain evidence="1">21143</strain>
    </source>
</reference>
<accession>A0A9D1GFC3</accession>
<protein>
    <submittedName>
        <fullName evidence="1">Uncharacterized protein</fullName>
    </submittedName>
</protein>
<evidence type="ECO:0000313" key="2">
    <source>
        <dbReference type="Proteomes" id="UP000886722"/>
    </source>
</evidence>
<proteinExistence type="predicted"/>
<dbReference type="Proteomes" id="UP000886722">
    <property type="component" value="Unassembled WGS sequence"/>
</dbReference>
<reference evidence="1" key="1">
    <citation type="submission" date="2020-10" db="EMBL/GenBank/DDBJ databases">
        <authorList>
            <person name="Gilroy R."/>
        </authorList>
    </citation>
    <scope>NUCLEOTIDE SEQUENCE</scope>
    <source>
        <strain evidence="1">21143</strain>
    </source>
</reference>